<evidence type="ECO:0000313" key="5">
    <source>
        <dbReference type="EMBL" id="KAL1507981.1"/>
    </source>
</evidence>
<sequence length="115" mass="11306">MKNVAAYMLCQLGGKDPTVENCTSILESVGCEVDAAKLGALLSSLEGKDIVEVLAAGRAKMAAMPVGGGGGGAVAAAAPAAAAGGGAAAAPAAEKKKPEPEPEEEEEDMGFDLFD</sequence>
<evidence type="ECO:0000256" key="2">
    <source>
        <dbReference type="ARBA" id="ARBA00022980"/>
    </source>
</evidence>
<dbReference type="PANTHER" id="PTHR21141">
    <property type="entry name" value="60S ACIDIC RIBOSOMAL PROTEIN FAMILY MEMBER"/>
    <property type="match status" value="1"/>
</dbReference>
<protein>
    <recommendedName>
        <fullName evidence="7">60S acidic ribosomal protein P2</fullName>
    </recommendedName>
</protein>
<keyword evidence="3" id="KW-0687">Ribonucleoprotein</keyword>
<dbReference type="Proteomes" id="UP001515480">
    <property type="component" value="Unassembled WGS sequence"/>
</dbReference>
<dbReference type="EMBL" id="JBGBPQ010000017">
    <property type="protein sequence ID" value="KAL1507981.1"/>
    <property type="molecule type" value="Genomic_DNA"/>
</dbReference>
<dbReference type="InterPro" id="IPR027534">
    <property type="entry name" value="Ribosomal_P1/P2"/>
</dbReference>
<accession>A0AB34IXY2</accession>
<organism evidence="5 6">
    <name type="scientific">Prymnesium parvum</name>
    <name type="common">Toxic golden alga</name>
    <dbReference type="NCBI Taxonomy" id="97485"/>
    <lineage>
        <taxon>Eukaryota</taxon>
        <taxon>Haptista</taxon>
        <taxon>Haptophyta</taxon>
        <taxon>Prymnesiophyceae</taxon>
        <taxon>Prymnesiales</taxon>
        <taxon>Prymnesiaceae</taxon>
        <taxon>Prymnesium</taxon>
    </lineage>
</organism>
<dbReference type="GO" id="GO:0002182">
    <property type="term" value="P:cytoplasmic translational elongation"/>
    <property type="evidence" value="ECO:0007669"/>
    <property type="project" value="InterPro"/>
</dbReference>
<dbReference type="FunFam" id="1.10.10.1410:FF:000002">
    <property type="entry name" value="60S acidic ribosomal protein P2"/>
    <property type="match status" value="1"/>
</dbReference>
<evidence type="ECO:0000256" key="4">
    <source>
        <dbReference type="SAM" id="MobiDB-lite"/>
    </source>
</evidence>
<evidence type="ECO:0000313" key="6">
    <source>
        <dbReference type="Proteomes" id="UP001515480"/>
    </source>
</evidence>
<evidence type="ECO:0008006" key="7">
    <source>
        <dbReference type="Google" id="ProtNLM"/>
    </source>
</evidence>
<dbReference type="AlphaFoldDB" id="A0AB34IXY2"/>
<dbReference type="Gene3D" id="1.10.10.1410">
    <property type="match status" value="1"/>
</dbReference>
<dbReference type="PANTHER" id="PTHR21141:SF5">
    <property type="entry name" value="LARGE RIBOSOMAL SUBUNIT PROTEIN P2"/>
    <property type="match status" value="1"/>
</dbReference>
<keyword evidence="6" id="KW-1185">Reference proteome</keyword>
<dbReference type="InterPro" id="IPR038716">
    <property type="entry name" value="P1/P2_N_sf"/>
</dbReference>
<evidence type="ECO:0000256" key="1">
    <source>
        <dbReference type="ARBA" id="ARBA00005436"/>
    </source>
</evidence>
<keyword evidence="2" id="KW-0689">Ribosomal protein</keyword>
<dbReference type="GO" id="GO:0022625">
    <property type="term" value="C:cytosolic large ribosomal subunit"/>
    <property type="evidence" value="ECO:0007669"/>
    <property type="project" value="InterPro"/>
</dbReference>
<comment type="similarity">
    <text evidence="1">Belongs to the eukaryotic ribosomal protein P1/P2 family.</text>
</comment>
<gene>
    <name evidence="5" type="ORF">AB1Y20_007583</name>
</gene>
<reference evidence="5 6" key="1">
    <citation type="journal article" date="2024" name="Science">
        <title>Giant polyketide synthase enzymes in the biosynthesis of giant marine polyether toxins.</title>
        <authorList>
            <person name="Fallon T.R."/>
            <person name="Shende V.V."/>
            <person name="Wierzbicki I.H."/>
            <person name="Pendleton A.L."/>
            <person name="Watervoot N.F."/>
            <person name="Auber R.P."/>
            <person name="Gonzalez D.J."/>
            <person name="Wisecaver J.H."/>
            <person name="Moore B.S."/>
        </authorList>
    </citation>
    <scope>NUCLEOTIDE SEQUENCE [LARGE SCALE GENOMIC DNA]</scope>
    <source>
        <strain evidence="5 6">12B1</strain>
    </source>
</reference>
<proteinExistence type="inferred from homology"/>
<dbReference type="CDD" id="cd05833">
    <property type="entry name" value="Ribosomal_P2"/>
    <property type="match status" value="1"/>
</dbReference>
<comment type="caution">
    <text evidence="5">The sequence shown here is derived from an EMBL/GenBank/DDBJ whole genome shotgun (WGS) entry which is preliminary data.</text>
</comment>
<feature type="region of interest" description="Disordered" evidence="4">
    <location>
        <begin position="87"/>
        <end position="115"/>
    </location>
</feature>
<name>A0AB34IXY2_PRYPA</name>
<dbReference type="GO" id="GO:0003735">
    <property type="term" value="F:structural constituent of ribosome"/>
    <property type="evidence" value="ECO:0007669"/>
    <property type="project" value="InterPro"/>
</dbReference>
<dbReference type="HAMAP" id="MF_01478">
    <property type="entry name" value="Ribosomal_L12_arch"/>
    <property type="match status" value="1"/>
</dbReference>
<evidence type="ECO:0000256" key="3">
    <source>
        <dbReference type="ARBA" id="ARBA00023274"/>
    </source>
</evidence>
<feature type="compositionally biased region" description="Acidic residues" evidence="4">
    <location>
        <begin position="101"/>
        <end position="115"/>
    </location>
</feature>
<dbReference type="Pfam" id="PF00428">
    <property type="entry name" value="Ribosomal_60s"/>
    <property type="match status" value="1"/>
</dbReference>
<dbReference type="InterPro" id="IPR044076">
    <property type="entry name" value="Ribosomal_P2"/>
</dbReference>